<feature type="region of interest" description="Disordered" evidence="1">
    <location>
        <begin position="34"/>
        <end position="94"/>
    </location>
</feature>
<feature type="compositionally biased region" description="Low complexity" evidence="1">
    <location>
        <begin position="72"/>
        <end position="84"/>
    </location>
</feature>
<name>A0A411CQB6_9CAUD</name>
<sequence length="365" mass="36462">MSVELVNPEIDRVDAVNGPATGIPFLLFKSAEGGPAVEPAETPEGEAVEKAADAPATGETPEAEETVEKAAEPAQEAAPEAPEAPVEKSEEPAKPGVLDTAVVLKSLVFDLHKEKEVRKAGQVALPTGLLELLGEVVAAYQQVVETGDQAPESPADAEVGAAPAGTAEAMDEAAAPVEDELVEDAQAPADEAPAEAPAPPAPAEAPAAPPAAPEEEQKSAAPPAPPAKEEAPAAPPAPAKAPAPAPAPAAPAAPAPAPAEDEKKKAPAGFQKSLEEAILEAVTKATAPLLEANQELTKRLEKVEATPVDSGPYLAGQTPGNAGLASLRGQDVGGAAVGLQKSAAPQPPSGMEALAAGLLNTWTGQ</sequence>
<gene>
    <name evidence="2" type="primary">6</name>
    <name evidence="2" type="ORF">SEA_SONALI_6</name>
</gene>
<dbReference type="GeneID" id="55011098"/>
<feature type="compositionally biased region" description="Low complexity" evidence="1">
    <location>
        <begin position="154"/>
        <end position="174"/>
    </location>
</feature>
<dbReference type="Proteomes" id="UP000289206">
    <property type="component" value="Segment"/>
</dbReference>
<organism evidence="2 3">
    <name type="scientific">Arthrobacter phage Sonali</name>
    <dbReference type="NCBI Taxonomy" id="2510495"/>
    <lineage>
        <taxon>Viruses</taxon>
        <taxon>Duplodnaviria</taxon>
        <taxon>Heunggongvirae</taxon>
        <taxon>Uroviricota</taxon>
        <taxon>Caudoviricetes</taxon>
        <taxon>Sonalivirus</taxon>
        <taxon>Sonalivirus sonali</taxon>
    </lineage>
</organism>
<dbReference type="RefSeq" id="YP_009819679.1">
    <property type="nucleotide sequence ID" value="NC_048152.1"/>
</dbReference>
<evidence type="ECO:0000313" key="2">
    <source>
        <dbReference type="EMBL" id="QAY16119.1"/>
    </source>
</evidence>
<feature type="compositionally biased region" description="Pro residues" evidence="1">
    <location>
        <begin position="233"/>
        <end position="257"/>
    </location>
</feature>
<evidence type="ECO:0000313" key="3">
    <source>
        <dbReference type="Proteomes" id="UP000289206"/>
    </source>
</evidence>
<protein>
    <submittedName>
        <fullName evidence="2">Uncharacterized protein</fullName>
    </submittedName>
</protein>
<feature type="region of interest" description="Disordered" evidence="1">
    <location>
        <begin position="308"/>
        <end position="327"/>
    </location>
</feature>
<dbReference type="EMBL" id="MK411746">
    <property type="protein sequence ID" value="QAY16119.1"/>
    <property type="molecule type" value="Genomic_DNA"/>
</dbReference>
<feature type="compositionally biased region" description="Pro residues" evidence="1">
    <location>
        <begin position="196"/>
        <end position="212"/>
    </location>
</feature>
<reference evidence="2 3" key="1">
    <citation type="submission" date="2019-01" db="EMBL/GenBank/DDBJ databases">
        <authorList>
            <person name="Adair T.L."/>
            <person name="Lucas L.G."/>
            <person name="Young A.M."/>
            <person name="Antrich S.C."/>
            <person name="Baird A.G."/>
            <person name="Dunn E.L."/>
            <person name="Fernandes B.I."/>
            <person name="Fraley E.G."/>
            <person name="Ghanem A.X."/>
            <person name="Gilbert M.G."/>
            <person name="Morris T.B."/>
            <person name="Nortch B.D."/>
            <person name="Overcash M.E."/>
            <person name="Pavleszek K.E."/>
            <person name="Pellegrini L.I.O."/>
            <person name="Pham L.T."/>
            <person name="Rule L.S."/>
            <person name="Schultz E.M."/>
            <person name="Smith J."/>
            <person name="Thong B.J."/>
            <person name="Turner H.A."/>
            <person name="Walker G."/>
            <person name="Whitaker Z.J."/>
            <person name="Wilsey R.N."/>
            <person name="Yanney R.L."/>
            <person name="Klyczek K."/>
            <person name="Garlena R.A."/>
            <person name="Russell D.A."/>
            <person name="Pope W.H."/>
            <person name="Jacobs-Sera D."/>
            <person name="Hatfull G.F."/>
        </authorList>
    </citation>
    <scope>NUCLEOTIDE SEQUENCE [LARGE SCALE GENOMIC DNA]</scope>
</reference>
<evidence type="ECO:0000256" key="1">
    <source>
        <dbReference type="SAM" id="MobiDB-lite"/>
    </source>
</evidence>
<dbReference type="KEGG" id="vg:55011098"/>
<feature type="region of interest" description="Disordered" evidence="1">
    <location>
        <begin position="188"/>
        <end position="271"/>
    </location>
</feature>
<feature type="region of interest" description="Disordered" evidence="1">
    <location>
        <begin position="147"/>
        <end position="174"/>
    </location>
</feature>
<accession>A0A411CQB6</accession>
<proteinExistence type="predicted"/>
<keyword evidence="3" id="KW-1185">Reference proteome</keyword>